<evidence type="ECO:0000256" key="1">
    <source>
        <dbReference type="ARBA" id="ARBA00022737"/>
    </source>
</evidence>
<dbReference type="GO" id="GO:2000812">
    <property type="term" value="P:regulation of barbed-end actin filament capping"/>
    <property type="evidence" value="ECO:0007669"/>
    <property type="project" value="TreeGrafter"/>
</dbReference>
<organism evidence="5 6">
    <name type="scientific">Allomyces macrogynus (strain ATCC 38327)</name>
    <name type="common">Allomyces javanicus var. macrogynus</name>
    <dbReference type="NCBI Taxonomy" id="578462"/>
    <lineage>
        <taxon>Eukaryota</taxon>
        <taxon>Fungi</taxon>
        <taxon>Fungi incertae sedis</taxon>
        <taxon>Blastocladiomycota</taxon>
        <taxon>Blastocladiomycetes</taxon>
        <taxon>Blastocladiales</taxon>
        <taxon>Blastocladiaceae</taxon>
        <taxon>Allomyces</taxon>
    </lineage>
</organism>
<dbReference type="InterPro" id="IPR050745">
    <property type="entry name" value="Multifunctional_regulatory"/>
</dbReference>
<protein>
    <submittedName>
        <fullName evidence="5">Uncharacterized protein</fullName>
    </submittedName>
</protein>
<dbReference type="PANTHER" id="PTHR24189:SF50">
    <property type="entry name" value="ANKYRIN REPEAT AND SOCS BOX PROTEIN 2"/>
    <property type="match status" value="1"/>
</dbReference>
<dbReference type="InterPro" id="IPR002110">
    <property type="entry name" value="Ankyrin_rpt"/>
</dbReference>
<gene>
    <name evidence="5" type="ORF">AMAG_07294</name>
</gene>
<keyword evidence="6" id="KW-1185">Reference proteome</keyword>
<dbReference type="InterPro" id="IPR036770">
    <property type="entry name" value="Ankyrin_rpt-contain_sf"/>
</dbReference>
<dbReference type="SUPFAM" id="SSF48403">
    <property type="entry name" value="Ankyrin repeat"/>
    <property type="match status" value="1"/>
</dbReference>
<dbReference type="Pfam" id="PF12796">
    <property type="entry name" value="Ank_2"/>
    <property type="match status" value="1"/>
</dbReference>
<dbReference type="GO" id="GO:0005634">
    <property type="term" value="C:nucleus"/>
    <property type="evidence" value="ECO:0007669"/>
    <property type="project" value="TreeGrafter"/>
</dbReference>
<dbReference type="Gene3D" id="1.25.40.20">
    <property type="entry name" value="Ankyrin repeat-containing domain"/>
    <property type="match status" value="1"/>
</dbReference>
<dbReference type="SMART" id="SM00248">
    <property type="entry name" value="ANK"/>
    <property type="match status" value="2"/>
</dbReference>
<dbReference type="EMBL" id="GG745339">
    <property type="protein sequence ID" value="KNE62035.1"/>
    <property type="molecule type" value="Genomic_DNA"/>
</dbReference>
<feature type="repeat" description="ANK" evidence="3">
    <location>
        <begin position="197"/>
        <end position="235"/>
    </location>
</feature>
<name>A0A0L0SI70_ALLM3</name>
<dbReference type="Proteomes" id="UP000054350">
    <property type="component" value="Unassembled WGS sequence"/>
</dbReference>
<evidence type="ECO:0000313" key="6">
    <source>
        <dbReference type="Proteomes" id="UP000054350"/>
    </source>
</evidence>
<dbReference type="VEuPathDB" id="FungiDB:AMAG_07294"/>
<feature type="compositionally biased region" description="Polar residues" evidence="4">
    <location>
        <begin position="45"/>
        <end position="54"/>
    </location>
</feature>
<dbReference type="PROSITE" id="PS50088">
    <property type="entry name" value="ANK_REPEAT"/>
    <property type="match status" value="2"/>
</dbReference>
<dbReference type="AlphaFoldDB" id="A0A0L0SI70"/>
<reference evidence="6" key="2">
    <citation type="submission" date="2009-11" db="EMBL/GenBank/DDBJ databases">
        <title>The Genome Sequence of Allomyces macrogynus strain ATCC 38327.</title>
        <authorList>
            <consortium name="The Broad Institute Genome Sequencing Platform"/>
            <person name="Russ C."/>
            <person name="Cuomo C."/>
            <person name="Shea T."/>
            <person name="Young S.K."/>
            <person name="Zeng Q."/>
            <person name="Koehrsen M."/>
            <person name="Haas B."/>
            <person name="Borodovsky M."/>
            <person name="Guigo R."/>
            <person name="Alvarado L."/>
            <person name="Berlin A."/>
            <person name="Borenstein D."/>
            <person name="Chen Z."/>
            <person name="Engels R."/>
            <person name="Freedman E."/>
            <person name="Gellesch M."/>
            <person name="Goldberg J."/>
            <person name="Griggs A."/>
            <person name="Gujja S."/>
            <person name="Heiman D."/>
            <person name="Hepburn T."/>
            <person name="Howarth C."/>
            <person name="Jen D."/>
            <person name="Larson L."/>
            <person name="Lewis B."/>
            <person name="Mehta T."/>
            <person name="Park D."/>
            <person name="Pearson M."/>
            <person name="Roberts A."/>
            <person name="Saif S."/>
            <person name="Shenoy N."/>
            <person name="Sisk P."/>
            <person name="Stolte C."/>
            <person name="Sykes S."/>
            <person name="Walk T."/>
            <person name="White J."/>
            <person name="Yandava C."/>
            <person name="Burger G."/>
            <person name="Gray M.W."/>
            <person name="Holland P.W.H."/>
            <person name="King N."/>
            <person name="Lang F.B.F."/>
            <person name="Roger A.J."/>
            <person name="Ruiz-Trillo I."/>
            <person name="Lander E."/>
            <person name="Nusbaum C."/>
        </authorList>
    </citation>
    <scope>NUCLEOTIDE SEQUENCE [LARGE SCALE GENOMIC DNA]</scope>
    <source>
        <strain evidence="6">ATCC 38327</strain>
    </source>
</reference>
<keyword evidence="2 3" id="KW-0040">ANK repeat</keyword>
<proteinExistence type="predicted"/>
<dbReference type="eggNOG" id="ENOG502RAE0">
    <property type="taxonomic scope" value="Eukaryota"/>
</dbReference>
<dbReference type="PANTHER" id="PTHR24189">
    <property type="entry name" value="MYOTROPHIN"/>
    <property type="match status" value="1"/>
</dbReference>
<reference evidence="5 6" key="1">
    <citation type="submission" date="2009-11" db="EMBL/GenBank/DDBJ databases">
        <title>Annotation of Allomyces macrogynus ATCC 38327.</title>
        <authorList>
            <consortium name="The Broad Institute Genome Sequencing Platform"/>
            <person name="Russ C."/>
            <person name="Cuomo C."/>
            <person name="Burger G."/>
            <person name="Gray M.W."/>
            <person name="Holland P.W.H."/>
            <person name="King N."/>
            <person name="Lang F.B.F."/>
            <person name="Roger A.J."/>
            <person name="Ruiz-Trillo I."/>
            <person name="Young S.K."/>
            <person name="Zeng Q."/>
            <person name="Gargeya S."/>
            <person name="Fitzgerald M."/>
            <person name="Haas B."/>
            <person name="Abouelleil A."/>
            <person name="Alvarado L."/>
            <person name="Arachchi H.M."/>
            <person name="Berlin A."/>
            <person name="Chapman S.B."/>
            <person name="Gearin G."/>
            <person name="Goldberg J."/>
            <person name="Griggs A."/>
            <person name="Gujja S."/>
            <person name="Hansen M."/>
            <person name="Heiman D."/>
            <person name="Howarth C."/>
            <person name="Larimer J."/>
            <person name="Lui A."/>
            <person name="MacDonald P.J.P."/>
            <person name="McCowen C."/>
            <person name="Montmayeur A."/>
            <person name="Murphy C."/>
            <person name="Neiman D."/>
            <person name="Pearson M."/>
            <person name="Priest M."/>
            <person name="Roberts A."/>
            <person name="Saif S."/>
            <person name="Shea T."/>
            <person name="Sisk P."/>
            <person name="Stolte C."/>
            <person name="Sykes S."/>
            <person name="Wortman J."/>
            <person name="Nusbaum C."/>
            <person name="Birren B."/>
        </authorList>
    </citation>
    <scope>NUCLEOTIDE SEQUENCE [LARGE SCALE GENOMIC DNA]</scope>
    <source>
        <strain evidence="5 6">ATCC 38327</strain>
    </source>
</reference>
<evidence type="ECO:0000256" key="4">
    <source>
        <dbReference type="SAM" id="MobiDB-lite"/>
    </source>
</evidence>
<sequence length="274" mass="29503">MGPCVFQRNPGETQRHQASEQADAASCATRCLWQASGQGPALDASNVSTTSTPHTRTRFKCSTPLRPAPHRHPPAPPSWTSHQSTRVKLDKMNYSNPNLRHSSNSLPAKSRNASDEVLAGATPIERMARVARTGNLDVFQAAIADYEGSPSDLLKERDGSGSTLLHLAAEYANPAILDLLLSLGPEEPDLHASTPGDRNTPLHLAANPRVQDEEAAIECVRLLLAAGANPKIINGERERPEDITPSPTIRALLRQQLAVGRSDVALDEDDVADD</sequence>
<keyword evidence="1" id="KW-0677">Repeat</keyword>
<dbReference type="OrthoDB" id="5536223at2759"/>
<dbReference type="GO" id="GO:0005737">
    <property type="term" value="C:cytoplasm"/>
    <property type="evidence" value="ECO:0007669"/>
    <property type="project" value="TreeGrafter"/>
</dbReference>
<feature type="region of interest" description="Disordered" evidence="4">
    <location>
        <begin position="38"/>
        <end position="83"/>
    </location>
</feature>
<evidence type="ECO:0000256" key="2">
    <source>
        <dbReference type="ARBA" id="ARBA00023043"/>
    </source>
</evidence>
<dbReference type="PROSITE" id="PS50297">
    <property type="entry name" value="ANK_REP_REGION"/>
    <property type="match status" value="1"/>
</dbReference>
<evidence type="ECO:0000313" key="5">
    <source>
        <dbReference type="EMBL" id="KNE62035.1"/>
    </source>
</evidence>
<feature type="region of interest" description="Disordered" evidence="4">
    <location>
        <begin position="1"/>
        <end position="21"/>
    </location>
</feature>
<dbReference type="STRING" id="578462.A0A0L0SI70"/>
<accession>A0A0L0SI70</accession>
<evidence type="ECO:0000256" key="3">
    <source>
        <dbReference type="PROSITE-ProRule" id="PRU00023"/>
    </source>
</evidence>
<feature type="repeat" description="ANK" evidence="3">
    <location>
        <begin position="160"/>
        <end position="184"/>
    </location>
</feature>